<protein>
    <submittedName>
        <fullName evidence="1">Uncharacterized protein</fullName>
    </submittedName>
</protein>
<gene>
    <name evidence="1" type="ORF">SAMN02745174_02456</name>
</gene>
<dbReference type="AlphaFoldDB" id="A0A1T4QUP2"/>
<dbReference type="EMBL" id="FUWX01000032">
    <property type="protein sequence ID" value="SKA07424.1"/>
    <property type="molecule type" value="Genomic_DNA"/>
</dbReference>
<dbReference type="STRING" id="180163.SAMN02745174_02456"/>
<dbReference type="RefSeq" id="WP_078694878.1">
    <property type="nucleotide sequence ID" value="NZ_FUWX01000032.1"/>
</dbReference>
<keyword evidence="2" id="KW-1185">Reference proteome</keyword>
<organism evidence="1 2">
    <name type="scientific">Cetobacterium ceti</name>
    <dbReference type="NCBI Taxonomy" id="180163"/>
    <lineage>
        <taxon>Bacteria</taxon>
        <taxon>Fusobacteriati</taxon>
        <taxon>Fusobacteriota</taxon>
        <taxon>Fusobacteriia</taxon>
        <taxon>Fusobacteriales</taxon>
        <taxon>Fusobacteriaceae</taxon>
        <taxon>Cetobacterium</taxon>
    </lineage>
</organism>
<accession>A0A1T4QUP2</accession>
<reference evidence="1 2" key="1">
    <citation type="submission" date="2017-02" db="EMBL/GenBank/DDBJ databases">
        <authorList>
            <person name="Peterson S.W."/>
        </authorList>
    </citation>
    <scope>NUCLEOTIDE SEQUENCE [LARGE SCALE GENOMIC DNA]</scope>
    <source>
        <strain evidence="1 2">ATCC 700028</strain>
    </source>
</reference>
<sequence length="97" mass="11836">MKCNLFQTLIFEDTKDTLSYFKVIESDVIPKFNEEIMEFTEEHTEIYKVSNIIYNLDDKKLDFVNIFLQELYFETSSPREKLERFFENTNWTKNIKN</sequence>
<name>A0A1T4QUP2_9FUSO</name>
<proteinExistence type="predicted"/>
<evidence type="ECO:0000313" key="1">
    <source>
        <dbReference type="EMBL" id="SKA07424.1"/>
    </source>
</evidence>
<evidence type="ECO:0000313" key="2">
    <source>
        <dbReference type="Proteomes" id="UP000191153"/>
    </source>
</evidence>
<dbReference type="Proteomes" id="UP000191153">
    <property type="component" value="Unassembled WGS sequence"/>
</dbReference>